<evidence type="ECO:0000313" key="4">
    <source>
        <dbReference type="EMBL" id="CAF4431151.1"/>
    </source>
</evidence>
<protein>
    <submittedName>
        <fullName evidence="2">Uncharacterized protein</fullName>
    </submittedName>
</protein>
<evidence type="ECO:0000313" key="3">
    <source>
        <dbReference type="EMBL" id="CAF4172829.1"/>
    </source>
</evidence>
<dbReference type="EMBL" id="CAJOBA010045113">
    <property type="protein sequence ID" value="CAF4172829.1"/>
    <property type="molecule type" value="Genomic_DNA"/>
</dbReference>
<dbReference type="OrthoDB" id="5986190at2759"/>
<comment type="caution">
    <text evidence="2">The sequence shown here is derived from an EMBL/GenBank/DDBJ whole genome shotgun (WGS) entry which is preliminary data.</text>
</comment>
<reference evidence="2" key="1">
    <citation type="submission" date="2021-02" db="EMBL/GenBank/DDBJ databases">
        <authorList>
            <person name="Nowell W R."/>
        </authorList>
    </citation>
    <scope>NUCLEOTIDE SEQUENCE</scope>
</reference>
<evidence type="ECO:0000313" key="1">
    <source>
        <dbReference type="EMBL" id="CAF1363151.1"/>
    </source>
</evidence>
<evidence type="ECO:0000313" key="5">
    <source>
        <dbReference type="Proteomes" id="UP000663829"/>
    </source>
</evidence>
<proteinExistence type="predicted"/>
<dbReference type="EMBL" id="CAJNOK010023462">
    <property type="protein sequence ID" value="CAF1363151.1"/>
    <property type="molecule type" value="Genomic_DNA"/>
</dbReference>
<gene>
    <name evidence="2" type="ORF">GPM918_LOCUS40236</name>
    <name evidence="1" type="ORF">OVA965_LOCUS31333</name>
    <name evidence="4" type="ORF">SRO942_LOCUS41165</name>
    <name evidence="3" type="ORF">TMI583_LOCUS32156</name>
</gene>
<evidence type="ECO:0000313" key="2">
    <source>
        <dbReference type="EMBL" id="CAF1568553.1"/>
    </source>
</evidence>
<dbReference type="Proteomes" id="UP000677228">
    <property type="component" value="Unassembled WGS sequence"/>
</dbReference>
<dbReference type="Proteomes" id="UP000681722">
    <property type="component" value="Unassembled WGS sequence"/>
</dbReference>
<dbReference type="Proteomes" id="UP000682733">
    <property type="component" value="Unassembled WGS sequence"/>
</dbReference>
<sequence length="160" mass="18502">MYAGNCTQYPQLASVLFEMTIDLNTVIIGQQPFAHIKQYSFFKEEDEILFSMATVFHIESIEIQNDTANIWYAKLTLTNEKNVRMEELDEDFCTRTGKAAEADLGKLLLQMEDNDRAIDYCKILLTESPSFDIQLSVRRYNIIGECYKNKACYELALQIL</sequence>
<dbReference type="AlphaFoldDB" id="A0A815YBH8"/>
<keyword evidence="5" id="KW-1185">Reference proteome</keyword>
<dbReference type="EMBL" id="CAJOBC010095226">
    <property type="protein sequence ID" value="CAF4431151.1"/>
    <property type="molecule type" value="Genomic_DNA"/>
</dbReference>
<accession>A0A815YBH8</accession>
<name>A0A815YBH8_9BILA</name>
<dbReference type="SUPFAM" id="SSF56399">
    <property type="entry name" value="ADP-ribosylation"/>
    <property type="match status" value="1"/>
</dbReference>
<dbReference type="Proteomes" id="UP000663829">
    <property type="component" value="Unassembled WGS sequence"/>
</dbReference>
<dbReference type="EMBL" id="CAJNOQ010029412">
    <property type="protein sequence ID" value="CAF1568553.1"/>
    <property type="molecule type" value="Genomic_DNA"/>
</dbReference>
<organism evidence="2 5">
    <name type="scientific">Didymodactylos carnosus</name>
    <dbReference type="NCBI Taxonomy" id="1234261"/>
    <lineage>
        <taxon>Eukaryota</taxon>
        <taxon>Metazoa</taxon>
        <taxon>Spiralia</taxon>
        <taxon>Gnathifera</taxon>
        <taxon>Rotifera</taxon>
        <taxon>Eurotatoria</taxon>
        <taxon>Bdelloidea</taxon>
        <taxon>Philodinida</taxon>
        <taxon>Philodinidae</taxon>
        <taxon>Didymodactylos</taxon>
    </lineage>
</organism>